<evidence type="ECO:0000313" key="6">
    <source>
        <dbReference type="Proteomes" id="UP001602245"/>
    </source>
</evidence>
<keyword evidence="5" id="KW-0378">Hydrolase</keyword>
<feature type="domain" description="Non-reducing end beta-L-arabinofuranosidase-like GH127 C-terminal" evidence="4">
    <location>
        <begin position="516"/>
        <end position="620"/>
    </location>
</feature>
<name>A0ABW6W8R6_9ACTN</name>
<dbReference type="InterPro" id="IPR049049">
    <property type="entry name" value="Beta-AFase-like_GH127_C"/>
</dbReference>
<dbReference type="PANTHER" id="PTHR43465">
    <property type="entry name" value="DUF1680 DOMAIN PROTEIN (AFU_ORTHOLOGUE AFUA_1G08910)"/>
    <property type="match status" value="1"/>
</dbReference>
<dbReference type="InterPro" id="IPR049174">
    <property type="entry name" value="Beta-AFase-like"/>
</dbReference>
<evidence type="ECO:0000259" key="3">
    <source>
        <dbReference type="Pfam" id="PF20736"/>
    </source>
</evidence>
<feature type="region of interest" description="Disordered" evidence="1">
    <location>
        <begin position="1"/>
        <end position="21"/>
    </location>
</feature>
<dbReference type="EMBL" id="JBIAZU010000002">
    <property type="protein sequence ID" value="MFF5289707.1"/>
    <property type="molecule type" value="Genomic_DNA"/>
</dbReference>
<dbReference type="GO" id="GO:0016787">
    <property type="term" value="F:hydrolase activity"/>
    <property type="evidence" value="ECO:0007669"/>
    <property type="project" value="UniProtKB-KW"/>
</dbReference>
<evidence type="ECO:0000259" key="4">
    <source>
        <dbReference type="Pfam" id="PF20737"/>
    </source>
</evidence>
<keyword evidence="6" id="KW-1185">Reference proteome</keyword>
<sequence>MTVSISNDKATPAAPTTGRLRPLGLREITLKPGFWQQRQDTNRNASLAHIEHWLEKTGWLGNFDAAAEGRLPGARRGREFSDTETYKLLEAMAWEYGRTGDPALDERYRAIVRRVAAAQEPDGYLNTNFGRPGQAPRYSDLEWGHEIYSYGHLIQAGVARARATGPDELFQVAVRAADHVCEVFGPDGIASVCGHAEIEPALVELYRVTGERRYLEQARLFVERRGNQVLADIEFGRSYFQDDMPTRQAEVLRGHAVRATYLAAGTVDVAVETGDAGLLDAVTRQWRNAVARRTYLTGGMGSRHQDEAFGDDYVLPPDRAYSETCAAIGSVMLSWRLLLAHGDAEYADLIERTLFNVIATSPADDGRAFFYTNTLHQRTPGTEPAPDVLVPRAASSLRAPWFAVSCCPTNLARTYASLAAYLATVDDDGLQIHQYAAATIRTGRFGCEIDTSYPHEGRITVRITESPDTPWTLSLRVPHWATGATLDGRPVEPGWAHLNRRFSPGDVVVLELPMQPRITAPDPRIDAIRGCVAVERGPIVLCAESVDLPPGVDLNALRVLPHAEERDGAVVVTGLTVQPPPHGWPYGIAPEPITGTVDVPLRPYHRWARRGPSTMRVWLPLADGRTNQQ</sequence>
<dbReference type="SUPFAM" id="SSF48208">
    <property type="entry name" value="Six-hairpin glycosidases"/>
    <property type="match status" value="1"/>
</dbReference>
<dbReference type="Pfam" id="PF20737">
    <property type="entry name" value="Glyco_hydro127C"/>
    <property type="match status" value="1"/>
</dbReference>
<dbReference type="InterPro" id="IPR012878">
    <property type="entry name" value="Beta-AFase-like_GH127_cat"/>
</dbReference>
<proteinExistence type="predicted"/>
<reference evidence="5 6" key="1">
    <citation type="submission" date="2024-10" db="EMBL/GenBank/DDBJ databases">
        <title>The Natural Products Discovery Center: Release of the First 8490 Sequenced Strains for Exploring Actinobacteria Biosynthetic Diversity.</title>
        <authorList>
            <person name="Kalkreuter E."/>
            <person name="Kautsar S.A."/>
            <person name="Yang D."/>
            <person name="Bader C.D."/>
            <person name="Teijaro C.N."/>
            <person name="Fluegel L."/>
            <person name="Davis C.M."/>
            <person name="Simpson J.R."/>
            <person name="Lauterbach L."/>
            <person name="Steele A.D."/>
            <person name="Gui C."/>
            <person name="Meng S."/>
            <person name="Li G."/>
            <person name="Viehrig K."/>
            <person name="Ye F."/>
            <person name="Su P."/>
            <person name="Kiefer A.F."/>
            <person name="Nichols A."/>
            <person name="Cepeda A.J."/>
            <person name="Yan W."/>
            <person name="Fan B."/>
            <person name="Jiang Y."/>
            <person name="Adhikari A."/>
            <person name="Zheng C.-J."/>
            <person name="Schuster L."/>
            <person name="Cowan T.M."/>
            <person name="Smanski M.J."/>
            <person name="Chevrette M.G."/>
            <person name="De Carvalho L.P.S."/>
            <person name="Shen B."/>
        </authorList>
    </citation>
    <scope>NUCLEOTIDE SEQUENCE [LARGE SCALE GENOMIC DNA]</scope>
    <source>
        <strain evidence="5 6">NPDC000087</strain>
    </source>
</reference>
<comment type="caution">
    <text evidence="5">The sequence shown here is derived from an EMBL/GenBank/DDBJ whole genome shotgun (WGS) entry which is preliminary data.</text>
</comment>
<dbReference type="Proteomes" id="UP001602245">
    <property type="component" value="Unassembled WGS sequence"/>
</dbReference>
<evidence type="ECO:0000256" key="1">
    <source>
        <dbReference type="SAM" id="MobiDB-lite"/>
    </source>
</evidence>
<protein>
    <submittedName>
        <fullName evidence="5">Glycoside hydrolase family 127 protein</fullName>
    </submittedName>
</protein>
<dbReference type="Pfam" id="PF20736">
    <property type="entry name" value="Glyco_hydro127M"/>
    <property type="match status" value="1"/>
</dbReference>
<dbReference type="PANTHER" id="PTHR43465:SF2">
    <property type="entry name" value="DUF1680 DOMAIN PROTEIN (AFU_ORTHOLOGUE AFUA_1G08910)"/>
    <property type="match status" value="1"/>
</dbReference>
<accession>A0ABW6W8R6</accession>
<dbReference type="InterPro" id="IPR008928">
    <property type="entry name" value="6-hairpin_glycosidase_sf"/>
</dbReference>
<evidence type="ECO:0000313" key="5">
    <source>
        <dbReference type="EMBL" id="MFF5289707.1"/>
    </source>
</evidence>
<dbReference type="InterPro" id="IPR049046">
    <property type="entry name" value="Beta-AFase-like_GH127_middle"/>
</dbReference>
<feature type="domain" description="Non-reducing end beta-L-arabinofuranosidase-like GH127 catalytic" evidence="2">
    <location>
        <begin position="28"/>
        <end position="419"/>
    </location>
</feature>
<dbReference type="RefSeq" id="WP_020518226.1">
    <property type="nucleotide sequence ID" value="NZ_JBIAZU010000002.1"/>
</dbReference>
<organism evidence="5 6">
    <name type="scientific">Paractinoplanes globisporus</name>
    <dbReference type="NCBI Taxonomy" id="113565"/>
    <lineage>
        <taxon>Bacteria</taxon>
        <taxon>Bacillati</taxon>
        <taxon>Actinomycetota</taxon>
        <taxon>Actinomycetes</taxon>
        <taxon>Micromonosporales</taxon>
        <taxon>Micromonosporaceae</taxon>
        <taxon>Paractinoplanes</taxon>
    </lineage>
</organism>
<feature type="domain" description="Non-reducing end beta-L-arabinofuranosidase-like GH127 middle" evidence="3">
    <location>
        <begin position="430"/>
        <end position="514"/>
    </location>
</feature>
<gene>
    <name evidence="5" type="ORF">ACFY35_09725</name>
</gene>
<dbReference type="Pfam" id="PF07944">
    <property type="entry name" value="Beta-AFase-like_GH127_cat"/>
    <property type="match status" value="1"/>
</dbReference>
<evidence type="ECO:0000259" key="2">
    <source>
        <dbReference type="Pfam" id="PF07944"/>
    </source>
</evidence>